<proteinExistence type="predicted"/>
<dbReference type="Proteomes" id="UP000714275">
    <property type="component" value="Unassembled WGS sequence"/>
</dbReference>
<protein>
    <submittedName>
        <fullName evidence="1">Uncharacterized protein</fullName>
    </submittedName>
</protein>
<dbReference type="OrthoDB" id="3243290at2759"/>
<reference evidence="1" key="1">
    <citation type="journal article" date="2020" name="New Phytol.">
        <title>Comparative genomics reveals dynamic genome evolution in host specialist ectomycorrhizal fungi.</title>
        <authorList>
            <person name="Lofgren L.A."/>
            <person name="Nguyen N.H."/>
            <person name="Vilgalys R."/>
            <person name="Ruytinx J."/>
            <person name="Liao H.L."/>
            <person name="Branco S."/>
            <person name="Kuo A."/>
            <person name="LaButti K."/>
            <person name="Lipzen A."/>
            <person name="Andreopoulos W."/>
            <person name="Pangilinan J."/>
            <person name="Riley R."/>
            <person name="Hundley H."/>
            <person name="Na H."/>
            <person name="Barry K."/>
            <person name="Grigoriev I.V."/>
            <person name="Stajich J.E."/>
            <person name="Kennedy P.G."/>
        </authorList>
    </citation>
    <scope>NUCLEOTIDE SEQUENCE</scope>
    <source>
        <strain evidence="1">DOB743</strain>
    </source>
</reference>
<accession>A0A9P6ZEW0</accession>
<name>A0A9P6ZEW0_9AGAM</name>
<sequence length="174" mass="19766">MYGSLFFILEGKGIKLLTKDGQRGRFAGPEEALTRNLSDLNWPYMMDRSNGELLVDVGISFTPHSPDVPVVGVWRLDALEASFGAGGYKRGEIHHHNTLSRYGALQAEMQQERSQQTHIAFRSTYNLYYESIRTNNNQVNFASDSDAYKLAPSYLAECFQIRRLLMVVGKKHME</sequence>
<dbReference type="AlphaFoldDB" id="A0A9P6ZEW0"/>
<organism evidence="1 2">
    <name type="scientific">Suillus placidus</name>
    <dbReference type="NCBI Taxonomy" id="48579"/>
    <lineage>
        <taxon>Eukaryota</taxon>
        <taxon>Fungi</taxon>
        <taxon>Dikarya</taxon>
        <taxon>Basidiomycota</taxon>
        <taxon>Agaricomycotina</taxon>
        <taxon>Agaricomycetes</taxon>
        <taxon>Agaricomycetidae</taxon>
        <taxon>Boletales</taxon>
        <taxon>Suillineae</taxon>
        <taxon>Suillaceae</taxon>
        <taxon>Suillus</taxon>
    </lineage>
</organism>
<evidence type="ECO:0000313" key="1">
    <source>
        <dbReference type="EMBL" id="KAG1758361.1"/>
    </source>
</evidence>
<gene>
    <name evidence="1" type="ORF">EV702DRAFT_1053797</name>
</gene>
<evidence type="ECO:0000313" key="2">
    <source>
        <dbReference type="Proteomes" id="UP000714275"/>
    </source>
</evidence>
<dbReference type="EMBL" id="JABBWD010000748">
    <property type="protein sequence ID" value="KAG1758361.1"/>
    <property type="molecule type" value="Genomic_DNA"/>
</dbReference>
<keyword evidence="2" id="KW-1185">Reference proteome</keyword>
<comment type="caution">
    <text evidence="1">The sequence shown here is derived from an EMBL/GenBank/DDBJ whole genome shotgun (WGS) entry which is preliminary data.</text>
</comment>